<keyword evidence="2 6" id="KW-0812">Transmembrane</keyword>
<proteinExistence type="predicted"/>
<evidence type="ECO:0000256" key="6">
    <source>
        <dbReference type="SAM" id="Phobius"/>
    </source>
</evidence>
<evidence type="ECO:0000256" key="3">
    <source>
        <dbReference type="ARBA" id="ARBA00022989"/>
    </source>
</evidence>
<keyword evidence="1" id="KW-1003">Cell membrane</keyword>
<keyword evidence="4 6" id="KW-0472">Membrane</keyword>
<evidence type="ECO:0000256" key="5">
    <source>
        <dbReference type="SAM" id="Coils"/>
    </source>
</evidence>
<dbReference type="AlphaFoldDB" id="A0A3N0VBE1"/>
<feature type="transmembrane region" description="Helical" evidence="6">
    <location>
        <begin position="37"/>
        <end position="65"/>
    </location>
</feature>
<dbReference type="Proteomes" id="UP000282106">
    <property type="component" value="Unassembled WGS sequence"/>
</dbReference>
<evidence type="ECO:0000313" key="8">
    <source>
        <dbReference type="EMBL" id="ROH89588.1"/>
    </source>
</evidence>
<reference evidence="8 9" key="1">
    <citation type="submission" date="2018-10" db="EMBL/GenBank/DDBJ databases">
        <authorList>
            <person name="Chen W.-M."/>
        </authorList>
    </citation>
    <scope>NUCLEOTIDE SEQUENCE [LARGE SCALE GENOMIC DNA]</scope>
    <source>
        <strain evidence="8 9">THS-13</strain>
    </source>
</reference>
<dbReference type="Pfam" id="PF06305">
    <property type="entry name" value="LapA_dom"/>
    <property type="match status" value="1"/>
</dbReference>
<gene>
    <name evidence="8" type="ORF">ED208_10700</name>
</gene>
<evidence type="ECO:0000256" key="4">
    <source>
        <dbReference type="ARBA" id="ARBA00023136"/>
    </source>
</evidence>
<evidence type="ECO:0000256" key="1">
    <source>
        <dbReference type="ARBA" id="ARBA00022475"/>
    </source>
</evidence>
<feature type="coiled-coil region" evidence="5">
    <location>
        <begin position="64"/>
        <end position="91"/>
    </location>
</feature>
<evidence type="ECO:0000259" key="7">
    <source>
        <dbReference type="Pfam" id="PF06305"/>
    </source>
</evidence>
<sequence>MIRLLIIAVLLAVLIFGVAIGFYNATPVTLDYLAGQLQLPLIGLVLGEFVLVSLLTLLVCGGRILSLRGEIRRLRRQIKDAQAELQSLRNLPLKDQ</sequence>
<dbReference type="EMBL" id="RJVO01000004">
    <property type="protein sequence ID" value="ROH89588.1"/>
    <property type="molecule type" value="Genomic_DNA"/>
</dbReference>
<dbReference type="GO" id="GO:0005886">
    <property type="term" value="C:plasma membrane"/>
    <property type="evidence" value="ECO:0007669"/>
    <property type="project" value="InterPro"/>
</dbReference>
<organism evidence="8 9">
    <name type="scientific">Stagnimonas aquatica</name>
    <dbReference type="NCBI Taxonomy" id="2689987"/>
    <lineage>
        <taxon>Bacteria</taxon>
        <taxon>Pseudomonadati</taxon>
        <taxon>Pseudomonadota</taxon>
        <taxon>Gammaproteobacteria</taxon>
        <taxon>Nevskiales</taxon>
        <taxon>Nevskiaceae</taxon>
        <taxon>Stagnimonas</taxon>
    </lineage>
</organism>
<keyword evidence="9" id="KW-1185">Reference proteome</keyword>
<accession>A0A3N0VBE1</accession>
<evidence type="ECO:0000313" key="9">
    <source>
        <dbReference type="Proteomes" id="UP000282106"/>
    </source>
</evidence>
<dbReference type="RefSeq" id="WP_123211885.1">
    <property type="nucleotide sequence ID" value="NZ_RJVO01000004.1"/>
</dbReference>
<comment type="caution">
    <text evidence="8">The sequence shown here is derived from an EMBL/GenBank/DDBJ whole genome shotgun (WGS) entry which is preliminary data.</text>
</comment>
<feature type="domain" description="Lipopolysaccharide assembly protein A" evidence="7">
    <location>
        <begin position="24"/>
        <end position="86"/>
    </location>
</feature>
<keyword evidence="5" id="KW-0175">Coiled coil</keyword>
<dbReference type="InterPro" id="IPR010445">
    <property type="entry name" value="LapA_dom"/>
</dbReference>
<name>A0A3N0VBE1_9GAMM</name>
<keyword evidence="3 6" id="KW-1133">Transmembrane helix</keyword>
<dbReference type="InParanoid" id="A0A3N0VBE1"/>
<protein>
    <submittedName>
        <fullName evidence="8">LapA family protein</fullName>
    </submittedName>
</protein>
<evidence type="ECO:0000256" key="2">
    <source>
        <dbReference type="ARBA" id="ARBA00022692"/>
    </source>
</evidence>